<proteinExistence type="predicted"/>
<protein>
    <submittedName>
        <fullName evidence="1">Uncharacterized protein</fullName>
    </submittedName>
</protein>
<dbReference type="EMBL" id="PQ287320">
    <property type="protein sequence ID" value="XHV10823.1"/>
    <property type="molecule type" value="Genomic_DNA"/>
</dbReference>
<name>A0AB74UMT9_9VIRU</name>
<sequence length="111" mass="13178">MTRRRTKFDEFWKVVGLLGYHYRDRALLVRSDRRPGSWFFTLDGYSACVLDHGRHVEIAGPRFPVTLYPSAMVNRLLFVETPSFLQVEMMDERLRVLKYRVIPPEVIRFDA</sequence>
<accession>A0AB74UMT9</accession>
<evidence type="ECO:0000313" key="1">
    <source>
        <dbReference type="EMBL" id="XHV10823.1"/>
    </source>
</evidence>
<gene>
    <name evidence="1" type="ORF">BL57_351</name>
</gene>
<reference evidence="1" key="1">
    <citation type="submission" date="2024-10" db="EMBL/GenBank/DDBJ databases">
        <title>Genetic diversity among independent isolates of the Dolichocephalovirinae subfamily.</title>
        <authorList>
            <person name="Ely B."/>
            <person name="Thomas Q."/>
            <person name="Mohammadi T."/>
        </authorList>
    </citation>
    <scope>NUCLEOTIDE SEQUENCE</scope>
</reference>
<organism evidence="1">
    <name type="scientific">Caulobacter phage BL57</name>
    <dbReference type="NCBI Taxonomy" id="3348355"/>
    <lineage>
        <taxon>Viruses</taxon>
    </lineage>
</organism>